<dbReference type="Proteomes" id="UP000799324">
    <property type="component" value="Unassembled WGS sequence"/>
</dbReference>
<gene>
    <name evidence="3" type="ORF">K491DRAFT_686877</name>
</gene>
<dbReference type="InterPro" id="IPR050300">
    <property type="entry name" value="GDXG_lipolytic_enzyme"/>
</dbReference>
<sequence>MDSTSWKAYGKIDPEFEAVLPHLPPAKSFADYGSAENLRTTIGEQMTQSIQAGIFKLVDWTGVVKQDIQIPTRDGQSIRAVRYAPESKEGGPLFVYFHGGGWTFGFPEAWESGFEVLTKELGFVVLSVDYRLAPEHIFPTAANDAWDSVQWAAQNPSTLGVNLAQGFIVGGTSAGANLAAIASHEATDTAISPPVTGQFLAFANLLHYDAVPEKYKPHFNSWEEFKDAMFLDQRGMKWFYEQYKIDPQSHLGSPLLWPSGHKSQPPTYFQAAGMDPARDETLIYEYILREESGVLTKLDVYGGLPHGATDFLPMLSKSKQALSDAGAGFEWLLSTKQKQSKV</sequence>
<evidence type="ECO:0000313" key="4">
    <source>
        <dbReference type="Proteomes" id="UP000799324"/>
    </source>
</evidence>
<accession>A0A6A6TQ39</accession>
<dbReference type="PANTHER" id="PTHR48081">
    <property type="entry name" value="AB HYDROLASE SUPERFAMILY PROTEIN C4A8.06C"/>
    <property type="match status" value="1"/>
</dbReference>
<protein>
    <submittedName>
        <fullName evidence="3">Alpha/beta-hydrolase</fullName>
    </submittedName>
</protein>
<dbReference type="Gene3D" id="3.40.50.1820">
    <property type="entry name" value="alpha/beta hydrolase"/>
    <property type="match status" value="1"/>
</dbReference>
<dbReference type="SUPFAM" id="SSF53474">
    <property type="entry name" value="alpha/beta-Hydrolases"/>
    <property type="match status" value="1"/>
</dbReference>
<keyword evidence="4" id="KW-1185">Reference proteome</keyword>
<dbReference type="GO" id="GO:0016787">
    <property type="term" value="F:hydrolase activity"/>
    <property type="evidence" value="ECO:0007669"/>
    <property type="project" value="UniProtKB-KW"/>
</dbReference>
<name>A0A6A6TQ39_9PLEO</name>
<dbReference type="InterPro" id="IPR029058">
    <property type="entry name" value="AB_hydrolase_fold"/>
</dbReference>
<dbReference type="PANTHER" id="PTHR48081:SF8">
    <property type="entry name" value="ALPHA_BETA HYDROLASE FOLD-3 DOMAIN-CONTAINING PROTEIN-RELATED"/>
    <property type="match status" value="1"/>
</dbReference>
<proteinExistence type="predicted"/>
<dbReference type="OrthoDB" id="408631at2759"/>
<evidence type="ECO:0000313" key="3">
    <source>
        <dbReference type="EMBL" id="KAF2661902.1"/>
    </source>
</evidence>
<organism evidence="3 4">
    <name type="scientific">Lophiostoma macrostomum CBS 122681</name>
    <dbReference type="NCBI Taxonomy" id="1314788"/>
    <lineage>
        <taxon>Eukaryota</taxon>
        <taxon>Fungi</taxon>
        <taxon>Dikarya</taxon>
        <taxon>Ascomycota</taxon>
        <taxon>Pezizomycotina</taxon>
        <taxon>Dothideomycetes</taxon>
        <taxon>Pleosporomycetidae</taxon>
        <taxon>Pleosporales</taxon>
        <taxon>Lophiostomataceae</taxon>
        <taxon>Lophiostoma</taxon>
    </lineage>
</organism>
<feature type="domain" description="Alpha/beta hydrolase fold-3" evidence="2">
    <location>
        <begin position="94"/>
        <end position="308"/>
    </location>
</feature>
<reference evidence="3" key="1">
    <citation type="journal article" date="2020" name="Stud. Mycol.">
        <title>101 Dothideomycetes genomes: a test case for predicting lifestyles and emergence of pathogens.</title>
        <authorList>
            <person name="Haridas S."/>
            <person name="Albert R."/>
            <person name="Binder M."/>
            <person name="Bloem J."/>
            <person name="Labutti K."/>
            <person name="Salamov A."/>
            <person name="Andreopoulos B."/>
            <person name="Baker S."/>
            <person name="Barry K."/>
            <person name="Bills G."/>
            <person name="Bluhm B."/>
            <person name="Cannon C."/>
            <person name="Castanera R."/>
            <person name="Culley D."/>
            <person name="Daum C."/>
            <person name="Ezra D."/>
            <person name="Gonzalez J."/>
            <person name="Henrissat B."/>
            <person name="Kuo A."/>
            <person name="Liang C."/>
            <person name="Lipzen A."/>
            <person name="Lutzoni F."/>
            <person name="Magnuson J."/>
            <person name="Mondo S."/>
            <person name="Nolan M."/>
            <person name="Ohm R."/>
            <person name="Pangilinan J."/>
            <person name="Park H.-J."/>
            <person name="Ramirez L."/>
            <person name="Alfaro M."/>
            <person name="Sun H."/>
            <person name="Tritt A."/>
            <person name="Yoshinaga Y."/>
            <person name="Zwiers L.-H."/>
            <person name="Turgeon B."/>
            <person name="Goodwin S."/>
            <person name="Spatafora J."/>
            <person name="Crous P."/>
            <person name="Grigoriev I."/>
        </authorList>
    </citation>
    <scope>NUCLEOTIDE SEQUENCE</scope>
    <source>
        <strain evidence="3">CBS 122681</strain>
    </source>
</reference>
<dbReference type="Pfam" id="PF07859">
    <property type="entry name" value="Abhydrolase_3"/>
    <property type="match status" value="1"/>
</dbReference>
<evidence type="ECO:0000256" key="1">
    <source>
        <dbReference type="ARBA" id="ARBA00022801"/>
    </source>
</evidence>
<keyword evidence="1 3" id="KW-0378">Hydrolase</keyword>
<dbReference type="AlphaFoldDB" id="A0A6A6TQ39"/>
<dbReference type="EMBL" id="MU004291">
    <property type="protein sequence ID" value="KAF2661902.1"/>
    <property type="molecule type" value="Genomic_DNA"/>
</dbReference>
<evidence type="ECO:0000259" key="2">
    <source>
        <dbReference type="Pfam" id="PF07859"/>
    </source>
</evidence>
<dbReference type="InterPro" id="IPR013094">
    <property type="entry name" value="AB_hydrolase_3"/>
</dbReference>